<organism evidence="1 2">
    <name type="scientific">Microvirga lupini</name>
    <dbReference type="NCBI Taxonomy" id="420324"/>
    <lineage>
        <taxon>Bacteria</taxon>
        <taxon>Pseudomonadati</taxon>
        <taxon>Pseudomonadota</taxon>
        <taxon>Alphaproteobacteria</taxon>
        <taxon>Hyphomicrobiales</taxon>
        <taxon>Methylobacteriaceae</taxon>
        <taxon>Microvirga</taxon>
    </lineage>
</organism>
<reference evidence="1 2" key="1">
    <citation type="submission" date="2020-08" db="EMBL/GenBank/DDBJ databases">
        <title>The Agave Microbiome: Exploring the role of microbial communities in plant adaptations to desert environments.</title>
        <authorList>
            <person name="Partida-Martinez L.P."/>
        </authorList>
    </citation>
    <scope>NUCLEOTIDE SEQUENCE [LARGE SCALE GENOMIC DNA]</scope>
    <source>
        <strain evidence="1 2">AT3.9</strain>
    </source>
</reference>
<dbReference type="EMBL" id="JACHWB010000001">
    <property type="protein sequence ID" value="MBB3017669.1"/>
    <property type="molecule type" value="Genomic_DNA"/>
</dbReference>
<keyword evidence="2" id="KW-1185">Reference proteome</keyword>
<comment type="caution">
    <text evidence="1">The sequence shown here is derived from an EMBL/GenBank/DDBJ whole genome shotgun (WGS) entry which is preliminary data.</text>
</comment>
<dbReference type="Proteomes" id="UP000532010">
    <property type="component" value="Unassembled WGS sequence"/>
</dbReference>
<dbReference type="RefSeq" id="WP_183447150.1">
    <property type="nucleotide sequence ID" value="NZ_JACHWB010000001.1"/>
</dbReference>
<sequence length="138" mass="15022">MSFPNKAGDHQDTDDILRAELKAAGIPTIQEADGKGPEHMAELLRKMSGEVKTSVIGILHGWKFTRAWYYWVCEGPGIEVAAAEELHASHGRSVRVDGHCGCPSPREQYKGLAVGLYHVDDADGLKALADTIRKLVGE</sequence>
<protein>
    <submittedName>
        <fullName evidence="1">Uncharacterized protein</fullName>
    </submittedName>
</protein>
<evidence type="ECO:0000313" key="2">
    <source>
        <dbReference type="Proteomes" id="UP000532010"/>
    </source>
</evidence>
<proteinExistence type="predicted"/>
<name>A0A7W4VI58_9HYPH</name>
<evidence type="ECO:0000313" key="1">
    <source>
        <dbReference type="EMBL" id="MBB3017669.1"/>
    </source>
</evidence>
<gene>
    <name evidence="1" type="ORF">FHR70_000709</name>
</gene>
<accession>A0A7W4VI58</accession>
<dbReference type="AlphaFoldDB" id="A0A7W4VI58"/>